<name>A0A1B6DT52_9HEMI</name>
<organism evidence="2">
    <name type="scientific">Clastoptera arizonana</name>
    <name type="common">Arizona spittle bug</name>
    <dbReference type="NCBI Taxonomy" id="38151"/>
    <lineage>
        <taxon>Eukaryota</taxon>
        <taxon>Metazoa</taxon>
        <taxon>Ecdysozoa</taxon>
        <taxon>Arthropoda</taxon>
        <taxon>Hexapoda</taxon>
        <taxon>Insecta</taxon>
        <taxon>Pterygota</taxon>
        <taxon>Neoptera</taxon>
        <taxon>Paraneoptera</taxon>
        <taxon>Hemiptera</taxon>
        <taxon>Auchenorrhyncha</taxon>
        <taxon>Cercopoidea</taxon>
        <taxon>Clastopteridae</taxon>
        <taxon>Clastoptera</taxon>
    </lineage>
</organism>
<evidence type="ECO:0000313" key="2">
    <source>
        <dbReference type="EMBL" id="JAS28857.1"/>
    </source>
</evidence>
<feature type="signal peptide" evidence="1">
    <location>
        <begin position="1"/>
        <end position="22"/>
    </location>
</feature>
<feature type="non-terminal residue" evidence="2">
    <location>
        <position position="1"/>
    </location>
</feature>
<sequence>TMFALTYVCMVSLILQNSFINGAQIKNDQRALQVKQSALTSAVSELLDILGELLVQLVNVLKTLLSPVTDLLGNLVNGLLSPLNGLLGSLGNVGQLLSGLLGRMSKHERAEMKNQVTDILSLTKRANILLNQIEQENQYQDGTDNVVRSMVSLARTGLNLITSGMTTLLAAM</sequence>
<keyword evidence="1" id="KW-0732">Signal</keyword>
<gene>
    <name evidence="2" type="ORF">g.6558</name>
</gene>
<feature type="chain" id="PRO_5008581495" evidence="1">
    <location>
        <begin position="23"/>
        <end position="172"/>
    </location>
</feature>
<accession>A0A1B6DT52</accession>
<protein>
    <submittedName>
        <fullName evidence="2">Uncharacterized protein</fullName>
    </submittedName>
</protein>
<evidence type="ECO:0000256" key="1">
    <source>
        <dbReference type="SAM" id="SignalP"/>
    </source>
</evidence>
<dbReference type="EMBL" id="GEDC01008441">
    <property type="protein sequence ID" value="JAS28857.1"/>
    <property type="molecule type" value="Transcribed_RNA"/>
</dbReference>
<dbReference type="AlphaFoldDB" id="A0A1B6DT52"/>
<reference evidence="2" key="1">
    <citation type="submission" date="2015-12" db="EMBL/GenBank/DDBJ databases">
        <title>De novo transcriptome assembly of four potential Pierce s Disease insect vectors from Arizona vineyards.</title>
        <authorList>
            <person name="Tassone E.E."/>
        </authorList>
    </citation>
    <scope>NUCLEOTIDE SEQUENCE</scope>
</reference>
<proteinExistence type="predicted"/>